<evidence type="ECO:0000313" key="4">
    <source>
        <dbReference type="Proteomes" id="UP000824998"/>
    </source>
</evidence>
<proteinExistence type="predicted"/>
<evidence type="ECO:0000256" key="2">
    <source>
        <dbReference type="SAM" id="SignalP"/>
    </source>
</evidence>
<organism evidence="3 4">
    <name type="scientific">Amylocarpus encephaloides</name>
    <dbReference type="NCBI Taxonomy" id="45428"/>
    <lineage>
        <taxon>Eukaryota</taxon>
        <taxon>Fungi</taxon>
        <taxon>Dikarya</taxon>
        <taxon>Ascomycota</taxon>
        <taxon>Pezizomycotina</taxon>
        <taxon>Leotiomycetes</taxon>
        <taxon>Helotiales</taxon>
        <taxon>Helotiales incertae sedis</taxon>
        <taxon>Amylocarpus</taxon>
    </lineage>
</organism>
<dbReference type="Proteomes" id="UP000824998">
    <property type="component" value="Unassembled WGS sequence"/>
</dbReference>
<feature type="chain" id="PRO_5040391690" description="Inhibitor I9 domain-containing protein" evidence="2">
    <location>
        <begin position="20"/>
        <end position="122"/>
    </location>
</feature>
<feature type="signal peptide" evidence="2">
    <location>
        <begin position="1"/>
        <end position="19"/>
    </location>
</feature>
<dbReference type="EMBL" id="MU251920">
    <property type="protein sequence ID" value="KAG9228524.1"/>
    <property type="molecule type" value="Genomic_DNA"/>
</dbReference>
<sequence>MRSFQFVLSIVCFASCILAANLPRFDSQSVTQPPAGKSYYTVFPKNDAETSKTSDFVKQIVGAEDLLPWTDVKEQLMHCTVEATPEEVSQLKGNAGIDHVDEFHPPTPPAATRSFHDTPGVG</sequence>
<accession>A0A9P8BZP0</accession>
<dbReference type="OrthoDB" id="1896086at2759"/>
<protein>
    <recommendedName>
        <fullName evidence="5">Inhibitor I9 domain-containing protein</fullName>
    </recommendedName>
</protein>
<evidence type="ECO:0000256" key="1">
    <source>
        <dbReference type="SAM" id="MobiDB-lite"/>
    </source>
</evidence>
<keyword evidence="2" id="KW-0732">Signal</keyword>
<comment type="caution">
    <text evidence="3">The sequence shown here is derived from an EMBL/GenBank/DDBJ whole genome shotgun (WGS) entry which is preliminary data.</text>
</comment>
<keyword evidence="4" id="KW-1185">Reference proteome</keyword>
<gene>
    <name evidence="3" type="ORF">BJ875DRAFT_477246</name>
</gene>
<evidence type="ECO:0000313" key="3">
    <source>
        <dbReference type="EMBL" id="KAG9228524.1"/>
    </source>
</evidence>
<reference evidence="3" key="1">
    <citation type="journal article" date="2021" name="IMA Fungus">
        <title>Genomic characterization of three marine fungi, including Emericellopsis atlantica sp. nov. with signatures of a generalist lifestyle and marine biomass degradation.</title>
        <authorList>
            <person name="Hagestad O.C."/>
            <person name="Hou L."/>
            <person name="Andersen J.H."/>
            <person name="Hansen E.H."/>
            <person name="Altermark B."/>
            <person name="Li C."/>
            <person name="Kuhnert E."/>
            <person name="Cox R.J."/>
            <person name="Crous P.W."/>
            <person name="Spatafora J.W."/>
            <person name="Lail K."/>
            <person name="Amirebrahimi M."/>
            <person name="Lipzen A."/>
            <person name="Pangilinan J."/>
            <person name="Andreopoulos W."/>
            <person name="Hayes R.D."/>
            <person name="Ng V."/>
            <person name="Grigoriev I.V."/>
            <person name="Jackson S.A."/>
            <person name="Sutton T.D.S."/>
            <person name="Dobson A.D.W."/>
            <person name="Rama T."/>
        </authorList>
    </citation>
    <scope>NUCLEOTIDE SEQUENCE</scope>
    <source>
        <strain evidence="3">TRa018bII</strain>
    </source>
</reference>
<dbReference type="AlphaFoldDB" id="A0A9P8BZP0"/>
<name>A0A9P8BZP0_9HELO</name>
<feature type="region of interest" description="Disordered" evidence="1">
    <location>
        <begin position="97"/>
        <end position="122"/>
    </location>
</feature>
<evidence type="ECO:0008006" key="5">
    <source>
        <dbReference type="Google" id="ProtNLM"/>
    </source>
</evidence>